<evidence type="ECO:0000313" key="2">
    <source>
        <dbReference type="Proteomes" id="UP000235994"/>
    </source>
</evidence>
<name>A0A2N8K8A4_9BURK</name>
<accession>A0A2N8K8A4</accession>
<comment type="caution">
    <text evidence="1">The sequence shown here is derived from an EMBL/GenBank/DDBJ whole genome shotgun (WGS) entry which is preliminary data.</text>
</comment>
<organism evidence="1 2">
    <name type="scientific">Achromobacter pulmonis</name>
    <dbReference type="NCBI Taxonomy" id="1389932"/>
    <lineage>
        <taxon>Bacteria</taxon>
        <taxon>Pseudomonadati</taxon>
        <taxon>Pseudomonadota</taxon>
        <taxon>Betaproteobacteria</taxon>
        <taxon>Burkholderiales</taxon>
        <taxon>Alcaligenaceae</taxon>
        <taxon>Achromobacter</taxon>
    </lineage>
</organism>
<feature type="non-terminal residue" evidence="1">
    <location>
        <position position="1"/>
    </location>
</feature>
<sequence length="66" mass="7183">VPGMTPLAVCQAANQLKLPCVQIIHEFGRWAHLAVGVSNDAHQRTQLLTAKLNQGKTIYEPGLVHV</sequence>
<reference evidence="1 2" key="1">
    <citation type="submission" date="2018-01" db="EMBL/GenBank/DDBJ databases">
        <title>The draft genome of an aniline degradation strain ANB-1.</title>
        <authorList>
            <person name="Zhang L."/>
            <person name="Jiang J."/>
        </authorList>
    </citation>
    <scope>NUCLEOTIDE SEQUENCE [LARGE SCALE GENOMIC DNA]</scope>
    <source>
        <strain evidence="1 2">ANB-1</strain>
    </source>
</reference>
<keyword evidence="2" id="KW-1185">Reference proteome</keyword>
<dbReference type="AlphaFoldDB" id="A0A2N8K8A4"/>
<proteinExistence type="predicted"/>
<protein>
    <submittedName>
        <fullName evidence="1">Peptidase M15A</fullName>
    </submittedName>
</protein>
<dbReference type="EMBL" id="POQS01000025">
    <property type="protein sequence ID" value="PND29683.1"/>
    <property type="molecule type" value="Genomic_DNA"/>
</dbReference>
<evidence type="ECO:0000313" key="1">
    <source>
        <dbReference type="EMBL" id="PND29683.1"/>
    </source>
</evidence>
<dbReference type="Proteomes" id="UP000235994">
    <property type="component" value="Unassembled WGS sequence"/>
</dbReference>
<gene>
    <name evidence="1" type="ORF">C1I89_33370</name>
</gene>